<keyword evidence="2" id="KW-1003">Cell membrane</keyword>
<evidence type="ECO:0000256" key="3">
    <source>
        <dbReference type="ARBA" id="ARBA00022505"/>
    </source>
</evidence>
<evidence type="ECO:0000259" key="10">
    <source>
        <dbReference type="PROSITE" id="PS50893"/>
    </source>
</evidence>
<evidence type="ECO:0000256" key="8">
    <source>
        <dbReference type="ARBA" id="ARBA00023136"/>
    </source>
</evidence>
<dbReference type="InterPro" id="IPR003593">
    <property type="entry name" value="AAA+_ATPase"/>
</dbReference>
<keyword evidence="4" id="KW-0997">Cell inner membrane</keyword>
<organism evidence="12 13">
    <name type="scientific">Oceanisphaera ostreae</name>
    <dbReference type="NCBI Taxonomy" id="914151"/>
    <lineage>
        <taxon>Bacteria</taxon>
        <taxon>Pseudomonadati</taxon>
        <taxon>Pseudomonadota</taxon>
        <taxon>Gammaproteobacteria</taxon>
        <taxon>Aeromonadales</taxon>
        <taxon>Aeromonadaceae</taxon>
        <taxon>Oceanisphaera</taxon>
    </lineage>
</organism>
<dbReference type="Pfam" id="PF03459">
    <property type="entry name" value="TOBE"/>
    <property type="match status" value="1"/>
</dbReference>
<evidence type="ECO:0000313" key="12">
    <source>
        <dbReference type="EMBL" id="MFD1006818.1"/>
    </source>
</evidence>
<keyword evidence="1" id="KW-0813">Transport</keyword>
<dbReference type="PANTHER" id="PTHR43514:SF4">
    <property type="entry name" value="ABC TRANSPORTER I FAMILY MEMBER 10"/>
    <property type="match status" value="1"/>
</dbReference>
<keyword evidence="5" id="KW-0547">Nucleotide-binding</keyword>
<sequence length="354" mass="38906">MTIKAAFHVQRKQFQLDVDFELPARGVTALFGPSGCGKTTLLRAMAGLERCRGRFWLGQQCWQDEQIFVPTYKRRLGYVFQEASLFPHLSVQKNLEYGWRRLPAALQRDDKEQLIEWLGLTALLQQGAAQLSGGQRQRVAIGRALLTSPELLLLDEPLSALDNRAKQEIMPLLEHLSEHAKVPIFYVTHAPVEVERLANRVLLMDQGRITHNDSLQQALARPDTPLYRYEEVAGIIEGRIADSLPDGRLPFDSDAGRLWLAGNNPAGAGPARVRILASDVSLALAPVHNISIVNQLPATVLSITPAAAGIVLLRLKLSGGQQIPAQLSAYSVTQLNLAVGSECYALIKAAALLH</sequence>
<dbReference type="InterPro" id="IPR050334">
    <property type="entry name" value="Molybdenum_import_ModC"/>
</dbReference>
<dbReference type="PANTHER" id="PTHR43514">
    <property type="entry name" value="ABC TRANSPORTER I FAMILY MEMBER 10"/>
    <property type="match status" value="1"/>
</dbReference>
<evidence type="ECO:0000256" key="9">
    <source>
        <dbReference type="PROSITE-ProRule" id="PRU01213"/>
    </source>
</evidence>
<dbReference type="PROSITE" id="PS51866">
    <property type="entry name" value="MOP"/>
    <property type="match status" value="1"/>
</dbReference>
<dbReference type="PROSITE" id="PS50893">
    <property type="entry name" value="ABC_TRANSPORTER_2"/>
    <property type="match status" value="1"/>
</dbReference>
<dbReference type="Proteomes" id="UP001597048">
    <property type="component" value="Unassembled WGS sequence"/>
</dbReference>
<accession>A0ABW3KEZ2</accession>
<dbReference type="InterPro" id="IPR011868">
    <property type="entry name" value="ModC_ABC_ATP-bd"/>
</dbReference>
<evidence type="ECO:0000256" key="5">
    <source>
        <dbReference type="ARBA" id="ARBA00022741"/>
    </source>
</evidence>
<feature type="domain" description="ABC transporter" evidence="10">
    <location>
        <begin position="1"/>
        <end position="231"/>
    </location>
</feature>
<comment type="caution">
    <text evidence="12">The sequence shown here is derived from an EMBL/GenBank/DDBJ whole genome shotgun (WGS) entry which is preliminary data.</text>
</comment>
<gene>
    <name evidence="12" type="primary">modC</name>
    <name evidence="12" type="ORF">ACFQ1C_01405</name>
</gene>
<evidence type="ECO:0000256" key="7">
    <source>
        <dbReference type="ARBA" id="ARBA00022967"/>
    </source>
</evidence>
<feature type="domain" description="Mop" evidence="11">
    <location>
        <begin position="289"/>
        <end position="354"/>
    </location>
</feature>
<reference evidence="13" key="1">
    <citation type="journal article" date="2019" name="Int. J. Syst. Evol. Microbiol.">
        <title>The Global Catalogue of Microorganisms (GCM) 10K type strain sequencing project: providing services to taxonomists for standard genome sequencing and annotation.</title>
        <authorList>
            <consortium name="The Broad Institute Genomics Platform"/>
            <consortium name="The Broad Institute Genome Sequencing Center for Infectious Disease"/>
            <person name="Wu L."/>
            <person name="Ma J."/>
        </authorList>
    </citation>
    <scope>NUCLEOTIDE SEQUENCE [LARGE SCALE GENOMIC DNA]</scope>
    <source>
        <strain evidence="13">CCUG 60525</strain>
    </source>
</reference>
<dbReference type="Gene3D" id="3.40.50.300">
    <property type="entry name" value="P-loop containing nucleotide triphosphate hydrolases"/>
    <property type="match status" value="1"/>
</dbReference>
<evidence type="ECO:0000313" key="13">
    <source>
        <dbReference type="Proteomes" id="UP001597048"/>
    </source>
</evidence>
<evidence type="ECO:0000259" key="11">
    <source>
        <dbReference type="PROSITE" id="PS51866"/>
    </source>
</evidence>
<dbReference type="InterPro" id="IPR017871">
    <property type="entry name" value="ABC_transporter-like_CS"/>
</dbReference>
<protein>
    <submittedName>
        <fullName evidence="12">Molybdenum ABC transporter ATP-binding protein</fullName>
    </submittedName>
</protein>
<dbReference type="Gene3D" id="2.40.50.100">
    <property type="match status" value="1"/>
</dbReference>
<keyword evidence="3 9" id="KW-0500">Molybdenum</keyword>
<dbReference type="InterPro" id="IPR008995">
    <property type="entry name" value="Mo/tungstate-bd_C_term_dom"/>
</dbReference>
<keyword evidence="8" id="KW-0472">Membrane</keyword>
<keyword evidence="13" id="KW-1185">Reference proteome</keyword>
<dbReference type="SUPFAM" id="SSF50331">
    <property type="entry name" value="MOP-like"/>
    <property type="match status" value="1"/>
</dbReference>
<dbReference type="SMART" id="SM00382">
    <property type="entry name" value="AAA"/>
    <property type="match status" value="1"/>
</dbReference>
<dbReference type="SUPFAM" id="SSF52540">
    <property type="entry name" value="P-loop containing nucleoside triphosphate hydrolases"/>
    <property type="match status" value="1"/>
</dbReference>
<dbReference type="InterPro" id="IPR027417">
    <property type="entry name" value="P-loop_NTPase"/>
</dbReference>
<name>A0ABW3KEZ2_9GAMM</name>
<proteinExistence type="predicted"/>
<evidence type="ECO:0000256" key="4">
    <source>
        <dbReference type="ARBA" id="ARBA00022519"/>
    </source>
</evidence>
<dbReference type="PROSITE" id="PS00211">
    <property type="entry name" value="ABC_TRANSPORTER_1"/>
    <property type="match status" value="1"/>
</dbReference>
<dbReference type="Pfam" id="PF00005">
    <property type="entry name" value="ABC_tran"/>
    <property type="match status" value="1"/>
</dbReference>
<dbReference type="InterPro" id="IPR003439">
    <property type="entry name" value="ABC_transporter-like_ATP-bd"/>
</dbReference>
<evidence type="ECO:0000256" key="6">
    <source>
        <dbReference type="ARBA" id="ARBA00022840"/>
    </source>
</evidence>
<dbReference type="InterPro" id="IPR004606">
    <property type="entry name" value="Mop_domain"/>
</dbReference>
<dbReference type="InterPro" id="IPR005116">
    <property type="entry name" value="Transp-assoc_OB_typ1"/>
</dbReference>
<keyword evidence="7" id="KW-1278">Translocase</keyword>
<dbReference type="GO" id="GO:0005524">
    <property type="term" value="F:ATP binding"/>
    <property type="evidence" value="ECO:0007669"/>
    <property type="project" value="UniProtKB-KW"/>
</dbReference>
<dbReference type="RefSeq" id="WP_379556745.1">
    <property type="nucleotide sequence ID" value="NZ_JBHTJS010000003.1"/>
</dbReference>
<dbReference type="NCBIfam" id="TIGR02142">
    <property type="entry name" value="modC_ABC"/>
    <property type="match status" value="1"/>
</dbReference>
<dbReference type="EMBL" id="JBHTJS010000003">
    <property type="protein sequence ID" value="MFD1006818.1"/>
    <property type="molecule type" value="Genomic_DNA"/>
</dbReference>
<evidence type="ECO:0000256" key="2">
    <source>
        <dbReference type="ARBA" id="ARBA00022475"/>
    </source>
</evidence>
<evidence type="ECO:0000256" key="1">
    <source>
        <dbReference type="ARBA" id="ARBA00022448"/>
    </source>
</evidence>
<keyword evidence="6 12" id="KW-0067">ATP-binding</keyword>